<dbReference type="KEGG" id="cted:CTEST_05465"/>
<evidence type="ECO:0000259" key="1">
    <source>
        <dbReference type="Pfam" id="PF12697"/>
    </source>
</evidence>
<dbReference type="Proteomes" id="UP000035540">
    <property type="component" value="Chromosome"/>
</dbReference>
<protein>
    <submittedName>
        <fullName evidence="2">Alpha/beta hydrolase family</fullName>
    </submittedName>
</protein>
<dbReference type="InterPro" id="IPR000073">
    <property type="entry name" value="AB_hydrolase_1"/>
</dbReference>
<dbReference type="InterPro" id="IPR029058">
    <property type="entry name" value="AB_hydrolase_fold"/>
</dbReference>
<dbReference type="SUPFAM" id="SSF53474">
    <property type="entry name" value="alpha/beta-Hydrolases"/>
    <property type="match status" value="1"/>
</dbReference>
<sequence length="207" mass="22280">MPSLLGLVPRLLPRPRATSDGDRVVVLLHGTGSEPGVFHKLARALRAHDIRPLALAYGRRGTEDLDRSVEDIERQLLQIEAPTFDIVGHSLGGLLALRLAHRPALRGRIGTIVGLGAAWRGVPDHGSHRLTKKVLGESFVQVKTAEPFPAEVPEGVTIVSIVSDADKVVPSWSSRLGHVIELTGVSHSRLLHEVPVVLASLGVRARP</sequence>
<keyword evidence="3" id="KW-1185">Reference proteome</keyword>
<gene>
    <name evidence="2" type="ORF">CTEST_05465</name>
</gene>
<evidence type="ECO:0000313" key="2">
    <source>
        <dbReference type="EMBL" id="AKK08539.1"/>
    </source>
</evidence>
<dbReference type="RefSeq" id="WP_047252883.1">
    <property type="nucleotide sequence ID" value="NZ_CP011545.1"/>
</dbReference>
<dbReference type="OrthoDB" id="4410380at2"/>
<dbReference type="Pfam" id="PF12697">
    <property type="entry name" value="Abhydrolase_6"/>
    <property type="match status" value="1"/>
</dbReference>
<dbReference type="GO" id="GO:0016787">
    <property type="term" value="F:hydrolase activity"/>
    <property type="evidence" value="ECO:0007669"/>
    <property type="project" value="UniProtKB-KW"/>
</dbReference>
<accession>A0A0G3H552</accession>
<name>A0A0G3H552_9CORY</name>
<dbReference type="AlphaFoldDB" id="A0A0G3H552"/>
<dbReference type="EMBL" id="CP011545">
    <property type="protein sequence ID" value="AKK08539.1"/>
    <property type="molecule type" value="Genomic_DNA"/>
</dbReference>
<evidence type="ECO:0000313" key="3">
    <source>
        <dbReference type="Proteomes" id="UP000035540"/>
    </source>
</evidence>
<reference evidence="2 3" key="1">
    <citation type="journal article" date="2015" name="Genome Announc.">
        <title>Complete Genome Sequence of the Type Strain Corynebacterium testudinoris DSM 44614, Recovered from Necrotic Lesions in the Mouth of a Tortoise.</title>
        <authorList>
            <person name="Ruckert C."/>
            <person name="Kriete M."/>
            <person name="Jaenicke S."/>
            <person name="Winkler A."/>
            <person name="Tauch A."/>
        </authorList>
    </citation>
    <scope>NUCLEOTIDE SEQUENCE [LARGE SCALE GENOMIC DNA]</scope>
    <source>
        <strain evidence="2 3">DSM 44614</strain>
    </source>
</reference>
<feature type="domain" description="AB hydrolase-1" evidence="1">
    <location>
        <begin position="25"/>
        <end position="113"/>
    </location>
</feature>
<dbReference type="Gene3D" id="3.40.50.1820">
    <property type="entry name" value="alpha/beta hydrolase"/>
    <property type="match status" value="1"/>
</dbReference>
<dbReference type="STRING" id="136857.CTEST_05465"/>
<keyword evidence="2" id="KW-0378">Hydrolase</keyword>
<reference evidence="3" key="2">
    <citation type="submission" date="2015-05" db="EMBL/GenBank/DDBJ databases">
        <title>Complete genome sequence of Corynebacterium testudinoris DSM 44614, recovered from necrotic lesions in the mouth of a tortoise.</title>
        <authorList>
            <person name="Ruckert C."/>
            <person name="Albersmeier A."/>
            <person name="Winkler A."/>
            <person name="Tauch A."/>
        </authorList>
    </citation>
    <scope>NUCLEOTIDE SEQUENCE [LARGE SCALE GENOMIC DNA]</scope>
    <source>
        <strain evidence="3">DSM 44614</strain>
    </source>
</reference>
<dbReference type="PATRIC" id="fig|136857.5.peg.1086"/>
<proteinExistence type="predicted"/>
<organism evidence="2 3">
    <name type="scientific">Corynebacterium testudinoris</name>
    <dbReference type="NCBI Taxonomy" id="136857"/>
    <lineage>
        <taxon>Bacteria</taxon>
        <taxon>Bacillati</taxon>
        <taxon>Actinomycetota</taxon>
        <taxon>Actinomycetes</taxon>
        <taxon>Mycobacteriales</taxon>
        <taxon>Corynebacteriaceae</taxon>
        <taxon>Corynebacterium</taxon>
    </lineage>
</organism>